<comment type="caution">
    <text evidence="2">The sequence shown here is derived from an EMBL/GenBank/DDBJ whole genome shotgun (WGS) entry which is preliminary data.</text>
</comment>
<reference evidence="2 3" key="1">
    <citation type="submission" date="2016-07" db="EMBL/GenBank/DDBJ databases">
        <title>Pervasive Adenine N6-methylation of Active Genes in Fungi.</title>
        <authorList>
            <consortium name="DOE Joint Genome Institute"/>
            <person name="Mondo S.J."/>
            <person name="Dannebaum R.O."/>
            <person name="Kuo R.C."/>
            <person name="Labutti K."/>
            <person name="Haridas S."/>
            <person name="Kuo A."/>
            <person name="Salamov A."/>
            <person name="Ahrendt S.R."/>
            <person name="Lipzen A."/>
            <person name="Sullivan W."/>
            <person name="Andreopoulos W.B."/>
            <person name="Clum A."/>
            <person name="Lindquist E."/>
            <person name="Daum C."/>
            <person name="Ramamoorthy G.K."/>
            <person name="Gryganskyi A."/>
            <person name="Culley D."/>
            <person name="Magnuson J.K."/>
            <person name="James T.Y."/>
            <person name="O'Malley M.A."/>
            <person name="Stajich J.E."/>
            <person name="Spatafora J.W."/>
            <person name="Visel A."/>
            <person name="Grigoriev I.V."/>
        </authorList>
    </citation>
    <scope>NUCLEOTIDE SEQUENCE [LARGE SCALE GENOMIC DNA]</scope>
    <source>
        <strain evidence="2 3">NRRL 3116</strain>
    </source>
</reference>
<dbReference type="AlphaFoldDB" id="A0A1Y2GCB4"/>
<dbReference type="InParanoid" id="A0A1Y2GCB4"/>
<gene>
    <name evidence="2" type="ORF">BCR41DRAFT_360757</name>
</gene>
<dbReference type="OrthoDB" id="2371482at2759"/>
<name>A0A1Y2GCB4_9FUNG</name>
<dbReference type="EMBL" id="MCFF01000044">
    <property type="protein sequence ID" value="ORZ06828.1"/>
    <property type="molecule type" value="Genomic_DNA"/>
</dbReference>
<evidence type="ECO:0000256" key="1">
    <source>
        <dbReference type="SAM" id="MobiDB-lite"/>
    </source>
</evidence>
<protein>
    <submittedName>
        <fullName evidence="2">Uncharacterized protein</fullName>
    </submittedName>
</protein>
<organism evidence="2 3">
    <name type="scientific">Lobosporangium transversale</name>
    <dbReference type="NCBI Taxonomy" id="64571"/>
    <lineage>
        <taxon>Eukaryota</taxon>
        <taxon>Fungi</taxon>
        <taxon>Fungi incertae sedis</taxon>
        <taxon>Mucoromycota</taxon>
        <taxon>Mortierellomycotina</taxon>
        <taxon>Mortierellomycetes</taxon>
        <taxon>Mortierellales</taxon>
        <taxon>Mortierellaceae</taxon>
        <taxon>Lobosporangium</taxon>
    </lineage>
</organism>
<feature type="compositionally biased region" description="Basic and acidic residues" evidence="1">
    <location>
        <begin position="10"/>
        <end position="25"/>
    </location>
</feature>
<dbReference type="GeneID" id="33567263"/>
<proteinExistence type="predicted"/>
<feature type="region of interest" description="Disordered" evidence="1">
    <location>
        <begin position="1"/>
        <end position="44"/>
    </location>
</feature>
<feature type="compositionally biased region" description="Low complexity" evidence="1">
    <location>
        <begin position="26"/>
        <end position="37"/>
    </location>
</feature>
<evidence type="ECO:0000313" key="3">
    <source>
        <dbReference type="Proteomes" id="UP000193648"/>
    </source>
</evidence>
<evidence type="ECO:0000313" key="2">
    <source>
        <dbReference type="EMBL" id="ORZ06828.1"/>
    </source>
</evidence>
<dbReference type="Proteomes" id="UP000193648">
    <property type="component" value="Unassembled WGS sequence"/>
</dbReference>
<accession>A0A1Y2GCB4</accession>
<sequence length="142" mass="16315">MTLMMQGQKRLLEEEKQREQEERQKLLQQQQAQHQQLNTTKESSSEAMRRLFMFNKENAQTPSSNQAQSFQSLNPVQPSAMTFADCTGEINGCETSRIPGMCERYQAVIRSCTFCQRLQCQFCIIQCATCLEPSCRACCIAR</sequence>
<dbReference type="RefSeq" id="XP_021877749.1">
    <property type="nucleotide sequence ID" value="XM_022025419.1"/>
</dbReference>
<keyword evidence="3" id="KW-1185">Reference proteome</keyword>